<dbReference type="PANTHER" id="PTHR23168:SF0">
    <property type="entry name" value="MITOTIC SPINDLE ASSEMBLY CHECKPOINT PROTEIN MAD1"/>
    <property type="match status" value="1"/>
</dbReference>
<evidence type="ECO:0000256" key="1">
    <source>
        <dbReference type="ARBA" id="ARBA00004123"/>
    </source>
</evidence>
<dbReference type="GO" id="GO:0007094">
    <property type="term" value="P:mitotic spindle assembly checkpoint signaling"/>
    <property type="evidence" value="ECO:0000318"/>
    <property type="project" value="GO_Central"/>
</dbReference>
<name>Q5KA95_CRYD1</name>
<dbReference type="InParanoid" id="Q5KA95"/>
<proteinExistence type="inferred from homology"/>
<evidence type="ECO:0000313" key="11">
    <source>
        <dbReference type="Proteomes" id="UP000002149"/>
    </source>
</evidence>
<comment type="similarity">
    <text evidence="2">Belongs to the MAD1 family.</text>
</comment>
<dbReference type="GO" id="GO:0051301">
    <property type="term" value="P:cell division"/>
    <property type="evidence" value="ECO:0007669"/>
    <property type="project" value="UniProtKB-KW"/>
</dbReference>
<evidence type="ECO:0000256" key="4">
    <source>
        <dbReference type="ARBA" id="ARBA00022618"/>
    </source>
</evidence>
<comment type="subcellular location">
    <subcellularLocation>
        <location evidence="1">Nucleus</location>
    </subcellularLocation>
</comment>
<dbReference type="HOGENOM" id="CLU_021480_0_0_1"/>
<dbReference type="STRING" id="214684.Q5KA95"/>
<dbReference type="Gene3D" id="6.10.250.90">
    <property type="match status" value="1"/>
</dbReference>
<gene>
    <name evidence="10" type="ordered locus">CNJ02500</name>
</gene>
<evidence type="ECO:0000256" key="6">
    <source>
        <dbReference type="ARBA" id="ARBA00023242"/>
    </source>
</evidence>
<keyword evidence="11" id="KW-1185">Reference proteome</keyword>
<evidence type="ECO:0000256" key="9">
    <source>
        <dbReference type="SAM" id="MobiDB-lite"/>
    </source>
</evidence>
<evidence type="ECO:0000256" key="3">
    <source>
        <dbReference type="ARBA" id="ARBA00022019"/>
    </source>
</evidence>
<sequence>MPVTPAPTLGKRSSADADLHTPSSRKHLSTLTSTVTSLERTNHILQQRESRLAAQIEEQRLEIERLKNERYELFEAKVEERRKGEEAEQRWAEDRLVLTGEVALLRERNLALTNSLEELRSRHTILSTRHTSLAQSSENEISLLQARTAELEKERNSLKAWENKAKSLSVELEEERARKGIEDRERKTDDALQKEVKRQSVNLAAVWRENEALKSEVHTLRHEKKSIDGVERAAKEVERALHEEIRVLQEQLERARRDMDSLTQTLPDPASTEPSEIATLRARLSTLSNLHSQTTTSLVQRDSTIRDLRARLADLAGSSKDAVGEMSRRATEAERELRWAKEGRESAERREGLVREELEAMRRQFAAASGTFGGPSDPERVKELESLVQSYKTTLEEIHRDSRDAEERIAKGMGLVKSQDLDKAQEKISQLEEEIADLSSSVSYLTSSNTALNAEVANLMQRVVSGEFNPAYERCLELRNNPAQKIWGIRKQELEDLKAENGELLERLAELDGLLAESQAGAGASASASASVGAGGGGAPAHERMVPRSSYDRLKTEKEELEKAHAKRLQRLKEIFTHKSKEFLEAVYSLLGWRIKFDESGSDIRLTSMYAPKGKNGLTIKFTSSEGHFGTMQMSGMMARSLEESRQFWVVERQSIPGFLAQVTTEMFEKTTIGRAAGYVGLG</sequence>
<dbReference type="eggNOG" id="KOG4593">
    <property type="taxonomic scope" value="Eukaryota"/>
</dbReference>
<dbReference type="InterPro" id="IPR008672">
    <property type="entry name" value="Mad1"/>
</dbReference>
<keyword evidence="5" id="KW-0498">Mitosis</keyword>
<dbReference type="GO" id="GO:0005635">
    <property type="term" value="C:nuclear envelope"/>
    <property type="evidence" value="ECO:0000318"/>
    <property type="project" value="GO_Central"/>
</dbReference>
<keyword evidence="8" id="KW-0175">Coiled coil</keyword>
<dbReference type="PANTHER" id="PTHR23168">
    <property type="entry name" value="MITOTIC SPINDLE ASSEMBLY CHECKPOINT PROTEIN MAD1 MITOTIC ARREST DEFICIENT-LIKE PROTEIN 1"/>
    <property type="match status" value="1"/>
</dbReference>
<evidence type="ECO:0000256" key="8">
    <source>
        <dbReference type="SAM" id="Coils"/>
    </source>
</evidence>
<feature type="coiled-coil region" evidence="8">
    <location>
        <begin position="330"/>
        <end position="441"/>
    </location>
</feature>
<dbReference type="RefSeq" id="XP_024513680.1">
    <property type="nucleotide sequence ID" value="XM_024657984.1"/>
</dbReference>
<dbReference type="Proteomes" id="UP000002149">
    <property type="component" value="Chromosome 10"/>
</dbReference>
<dbReference type="PaxDb" id="214684-Q5KA95"/>
<feature type="region of interest" description="Disordered" evidence="9">
    <location>
        <begin position="527"/>
        <end position="550"/>
    </location>
</feature>
<reference evidence="10 11" key="1">
    <citation type="journal article" date="2005" name="Science">
        <title>The genome of the basidiomycetous yeast and human pathogen Cryptococcus neoformans.</title>
        <authorList>
            <person name="Loftus B.J."/>
            <person name="Fung E."/>
            <person name="Roncaglia P."/>
            <person name="Rowley D."/>
            <person name="Amedeo P."/>
            <person name="Bruno D."/>
            <person name="Vamathevan J."/>
            <person name="Miranda M."/>
            <person name="Anderson I.J."/>
            <person name="Fraser J.A."/>
            <person name="Allen J.E."/>
            <person name="Bosdet I.E."/>
            <person name="Brent M.R."/>
            <person name="Chiu R."/>
            <person name="Doering T.L."/>
            <person name="Donlin M.J."/>
            <person name="D'Souza C.A."/>
            <person name="Fox D.S."/>
            <person name="Grinberg V."/>
            <person name="Fu J."/>
            <person name="Fukushima M."/>
            <person name="Haas B.J."/>
            <person name="Huang J.C."/>
            <person name="Janbon G."/>
            <person name="Jones S.J."/>
            <person name="Koo H.L."/>
            <person name="Krzywinski M.I."/>
            <person name="Kwon-Chung J.K."/>
            <person name="Lengeler K.B."/>
            <person name="Maiti R."/>
            <person name="Marra M.A."/>
            <person name="Marra R.E."/>
            <person name="Mathewson C.A."/>
            <person name="Mitchell T.G."/>
            <person name="Pertea M."/>
            <person name="Riggs F.R."/>
            <person name="Salzberg S.L."/>
            <person name="Schein J.E."/>
            <person name="Shvartsbeyn A."/>
            <person name="Shin H."/>
            <person name="Shumway M."/>
            <person name="Specht C.A."/>
            <person name="Suh B.B."/>
            <person name="Tenney A."/>
            <person name="Utterback T.R."/>
            <person name="Wickes B.L."/>
            <person name="Wortman J.R."/>
            <person name="Wye N.H."/>
            <person name="Kronstad J.W."/>
            <person name="Lodge J.K."/>
            <person name="Heitman J."/>
            <person name="Davis R.W."/>
            <person name="Fraser C.M."/>
            <person name="Hyman R.W."/>
        </authorList>
    </citation>
    <scope>NUCLEOTIDE SEQUENCE [LARGE SCALE GENOMIC DNA]</scope>
    <source>
        <strain evidence="11">JEC21 / ATCC MYA-565</strain>
    </source>
</reference>
<dbReference type="OrthoDB" id="331602at2759"/>
<dbReference type="EMBL" id="AE017350">
    <property type="protein sequence ID" value="AAW46024.2"/>
    <property type="molecule type" value="Genomic_DNA"/>
</dbReference>
<dbReference type="Pfam" id="PF05557">
    <property type="entry name" value="MAD"/>
    <property type="match status" value="1"/>
</dbReference>
<evidence type="ECO:0000256" key="2">
    <source>
        <dbReference type="ARBA" id="ARBA00008029"/>
    </source>
</evidence>
<dbReference type="VEuPathDB" id="FungiDB:CNJ02500"/>
<dbReference type="KEGG" id="cne:CNJ02500"/>
<accession>Q55L88</accession>
<dbReference type="GO" id="GO:0072686">
    <property type="term" value="C:mitotic spindle"/>
    <property type="evidence" value="ECO:0000318"/>
    <property type="project" value="GO_Central"/>
</dbReference>
<dbReference type="Gene3D" id="3.30.457.60">
    <property type="match status" value="1"/>
</dbReference>
<feature type="region of interest" description="Disordered" evidence="9">
    <location>
        <begin position="1"/>
        <end position="34"/>
    </location>
</feature>
<organism evidence="10 11">
    <name type="scientific">Cryptococcus deneoformans (strain JEC21 / ATCC MYA-565)</name>
    <name type="common">Cryptococcus neoformans var. neoformans serotype D</name>
    <dbReference type="NCBI Taxonomy" id="214684"/>
    <lineage>
        <taxon>Eukaryota</taxon>
        <taxon>Fungi</taxon>
        <taxon>Dikarya</taxon>
        <taxon>Basidiomycota</taxon>
        <taxon>Agaricomycotina</taxon>
        <taxon>Tremellomycetes</taxon>
        <taxon>Tremellales</taxon>
        <taxon>Cryptococcaceae</taxon>
        <taxon>Cryptococcus</taxon>
        <taxon>Cryptococcus neoformans species complex</taxon>
    </lineage>
</organism>
<keyword evidence="4" id="KW-0132">Cell division</keyword>
<feature type="compositionally biased region" description="Basic and acidic residues" evidence="9">
    <location>
        <begin position="541"/>
        <end position="550"/>
    </location>
</feature>
<evidence type="ECO:0000256" key="5">
    <source>
        <dbReference type="ARBA" id="ARBA00022776"/>
    </source>
</evidence>
<feature type="coiled-coil region" evidence="8">
    <location>
        <begin position="220"/>
        <end position="265"/>
    </location>
</feature>
<dbReference type="GO" id="GO:0051315">
    <property type="term" value="P:attachment of mitotic spindle microtubules to kinetochore"/>
    <property type="evidence" value="ECO:0000318"/>
    <property type="project" value="GO_Central"/>
</dbReference>
<accession>Q5KA95</accession>
<dbReference type="GO" id="GO:0000776">
    <property type="term" value="C:kinetochore"/>
    <property type="evidence" value="ECO:0000318"/>
    <property type="project" value="GO_Central"/>
</dbReference>
<evidence type="ECO:0000256" key="7">
    <source>
        <dbReference type="ARBA" id="ARBA00023306"/>
    </source>
</evidence>
<dbReference type="Gene3D" id="1.20.5.170">
    <property type="match status" value="1"/>
</dbReference>
<dbReference type="GeneID" id="3254215"/>
<protein>
    <recommendedName>
        <fullName evidence="3">Spindle assembly checkpoint component MAD1</fullName>
    </recommendedName>
</protein>
<feature type="coiled-coil region" evidence="8">
    <location>
        <begin position="102"/>
        <end position="178"/>
    </location>
</feature>
<keyword evidence="7" id="KW-0131">Cell cycle</keyword>
<dbReference type="AlphaFoldDB" id="Q5KA95"/>
<keyword evidence="6" id="KW-0539">Nucleus</keyword>
<dbReference type="SUPFAM" id="SSF75704">
    <property type="entry name" value="Mitotic arrest deficient-like 1, Mad1"/>
    <property type="match status" value="1"/>
</dbReference>
<evidence type="ECO:0000313" key="10">
    <source>
        <dbReference type="EMBL" id="AAW46024.2"/>
    </source>
</evidence>
<feature type="coiled-coil region" evidence="8">
    <location>
        <begin position="49"/>
        <end position="76"/>
    </location>
</feature>